<feature type="signal peptide" evidence="1">
    <location>
        <begin position="1"/>
        <end position="17"/>
    </location>
</feature>
<evidence type="ECO:0008006" key="4">
    <source>
        <dbReference type="Google" id="ProtNLM"/>
    </source>
</evidence>
<gene>
    <name evidence="2" type="ORF">DY000_02021075</name>
</gene>
<organism evidence="2 3">
    <name type="scientific">Brassica cretica</name>
    <name type="common">Mustard</name>
    <dbReference type="NCBI Taxonomy" id="69181"/>
    <lineage>
        <taxon>Eukaryota</taxon>
        <taxon>Viridiplantae</taxon>
        <taxon>Streptophyta</taxon>
        <taxon>Embryophyta</taxon>
        <taxon>Tracheophyta</taxon>
        <taxon>Spermatophyta</taxon>
        <taxon>Magnoliopsida</taxon>
        <taxon>eudicotyledons</taxon>
        <taxon>Gunneridae</taxon>
        <taxon>Pentapetalae</taxon>
        <taxon>rosids</taxon>
        <taxon>malvids</taxon>
        <taxon>Brassicales</taxon>
        <taxon>Brassicaceae</taxon>
        <taxon>Brassiceae</taxon>
        <taxon>Brassica</taxon>
    </lineage>
</organism>
<comment type="caution">
    <text evidence="2">The sequence shown here is derived from an EMBL/GenBank/DDBJ whole genome shotgun (WGS) entry which is preliminary data.</text>
</comment>
<name>A0ABQ7EIW0_BRACR</name>
<dbReference type="EMBL" id="QGKV02000299">
    <property type="protein sequence ID" value="KAF3596169.1"/>
    <property type="molecule type" value="Genomic_DNA"/>
</dbReference>
<keyword evidence="3" id="KW-1185">Reference proteome</keyword>
<reference evidence="2 3" key="1">
    <citation type="journal article" date="2020" name="BMC Genomics">
        <title>Intraspecific diversification of the crop wild relative Brassica cretica Lam. using demographic model selection.</title>
        <authorList>
            <person name="Kioukis A."/>
            <person name="Michalopoulou V.A."/>
            <person name="Briers L."/>
            <person name="Pirintsos S."/>
            <person name="Studholme D.J."/>
            <person name="Pavlidis P."/>
            <person name="Sarris P.F."/>
        </authorList>
    </citation>
    <scope>NUCLEOTIDE SEQUENCE [LARGE SCALE GENOMIC DNA]</scope>
    <source>
        <strain evidence="3">cv. PFS-1207/04</strain>
    </source>
</reference>
<sequence length="109" mass="11913">MESSVLWCVLLWRWAQGNSMQVAMVPVSLLARRFSQVVRILGRLWLVDGFLGNLLTSEANIVAILGFDHRVCNSVALGQSAYPSSIGGTLVLLMPSLVNMDRALIDAIV</sequence>
<accession>A0ABQ7EIW0</accession>
<evidence type="ECO:0000256" key="1">
    <source>
        <dbReference type="SAM" id="SignalP"/>
    </source>
</evidence>
<keyword evidence="1" id="KW-0732">Signal</keyword>
<evidence type="ECO:0000313" key="3">
    <source>
        <dbReference type="Proteomes" id="UP000266723"/>
    </source>
</evidence>
<feature type="chain" id="PRO_5047480388" description="Secreted protein" evidence="1">
    <location>
        <begin position="18"/>
        <end position="109"/>
    </location>
</feature>
<protein>
    <recommendedName>
        <fullName evidence="4">Secreted protein</fullName>
    </recommendedName>
</protein>
<dbReference type="Proteomes" id="UP000266723">
    <property type="component" value="Unassembled WGS sequence"/>
</dbReference>
<proteinExistence type="predicted"/>
<evidence type="ECO:0000313" key="2">
    <source>
        <dbReference type="EMBL" id="KAF3596169.1"/>
    </source>
</evidence>